<dbReference type="InterPro" id="IPR045057">
    <property type="entry name" value="Gcn5-rel_NAT"/>
</dbReference>
<accession>A0A7K3LS31</accession>
<dbReference type="SUPFAM" id="SSF55729">
    <property type="entry name" value="Acyl-CoA N-acyltransferases (Nat)"/>
    <property type="match status" value="1"/>
</dbReference>
<keyword evidence="2" id="KW-0808">Transferase</keyword>
<evidence type="ECO:0000313" key="2">
    <source>
        <dbReference type="EMBL" id="NDK91083.1"/>
    </source>
</evidence>
<gene>
    <name evidence="2" type="ORF">GYA93_16055</name>
</gene>
<dbReference type="PROSITE" id="PS51729">
    <property type="entry name" value="GNAT_YJDJ"/>
    <property type="match status" value="1"/>
</dbReference>
<dbReference type="Proteomes" id="UP000466307">
    <property type="component" value="Unassembled WGS sequence"/>
</dbReference>
<sequence length="110" mass="11947">MTDQNTDDVIAVTRNDAEGRFEITVNGELAGFTVFIDRGAQRIFPHTVVEEKFGGRGLATTLIHNALAETRSAGLRVVPVCPAVARYVSKHPEVTDIVDPVTPEILRSMG</sequence>
<evidence type="ECO:0000259" key="1">
    <source>
        <dbReference type="PROSITE" id="PS51729"/>
    </source>
</evidence>
<dbReference type="PANTHER" id="PTHR31435">
    <property type="entry name" value="PROTEIN NATD1"/>
    <property type="match status" value="1"/>
</dbReference>
<reference evidence="2 3" key="1">
    <citation type="submission" date="2020-01" db="EMBL/GenBank/DDBJ databases">
        <title>Investigation of new actinobacteria for the biodesulphurisation of diesel fuel.</title>
        <authorList>
            <person name="Athi Narayanan S.M."/>
        </authorList>
    </citation>
    <scope>NUCLEOTIDE SEQUENCE [LARGE SCALE GENOMIC DNA]</scope>
    <source>
        <strain evidence="2 3">213E</strain>
    </source>
</reference>
<dbReference type="InterPro" id="IPR031165">
    <property type="entry name" value="GNAT_YJDJ"/>
</dbReference>
<dbReference type="PANTHER" id="PTHR31435:SF10">
    <property type="entry name" value="BSR4717 PROTEIN"/>
    <property type="match status" value="1"/>
</dbReference>
<dbReference type="AlphaFoldDB" id="A0A7K3LS31"/>
<dbReference type="Pfam" id="PF14542">
    <property type="entry name" value="Acetyltransf_CG"/>
    <property type="match status" value="1"/>
</dbReference>
<evidence type="ECO:0000313" key="3">
    <source>
        <dbReference type="Proteomes" id="UP000466307"/>
    </source>
</evidence>
<proteinExistence type="predicted"/>
<organism evidence="2 3">
    <name type="scientific">Gordonia desulfuricans</name>
    <dbReference type="NCBI Taxonomy" id="89051"/>
    <lineage>
        <taxon>Bacteria</taxon>
        <taxon>Bacillati</taxon>
        <taxon>Actinomycetota</taxon>
        <taxon>Actinomycetes</taxon>
        <taxon>Mycobacteriales</taxon>
        <taxon>Gordoniaceae</taxon>
        <taxon>Gordonia</taxon>
    </lineage>
</organism>
<name>A0A7K3LS31_9ACTN</name>
<keyword evidence="3" id="KW-1185">Reference proteome</keyword>
<dbReference type="EMBL" id="JAADZU010000056">
    <property type="protein sequence ID" value="NDK91083.1"/>
    <property type="molecule type" value="Genomic_DNA"/>
</dbReference>
<feature type="domain" description="N-acetyltransferase" evidence="1">
    <location>
        <begin position="13"/>
        <end position="99"/>
    </location>
</feature>
<protein>
    <submittedName>
        <fullName evidence="2">N-acetyltransferase</fullName>
    </submittedName>
</protein>
<dbReference type="GO" id="GO:0016740">
    <property type="term" value="F:transferase activity"/>
    <property type="evidence" value="ECO:0007669"/>
    <property type="project" value="UniProtKB-KW"/>
</dbReference>
<dbReference type="InterPro" id="IPR016181">
    <property type="entry name" value="Acyl_CoA_acyltransferase"/>
</dbReference>
<comment type="caution">
    <text evidence="2">The sequence shown here is derived from an EMBL/GenBank/DDBJ whole genome shotgun (WGS) entry which is preliminary data.</text>
</comment>
<dbReference type="Gene3D" id="3.40.630.30">
    <property type="match status" value="1"/>
</dbReference>